<evidence type="ECO:0000259" key="4">
    <source>
        <dbReference type="PROSITE" id="PS50102"/>
    </source>
</evidence>
<dbReference type="SUPFAM" id="SSF54928">
    <property type="entry name" value="RNA-binding domain, RBD"/>
    <property type="match status" value="1"/>
</dbReference>
<evidence type="ECO:0000256" key="2">
    <source>
        <dbReference type="PROSITE-ProRule" id="PRU00176"/>
    </source>
</evidence>
<keyword evidence="6" id="KW-1185">Reference proteome</keyword>
<evidence type="ECO:0000256" key="3">
    <source>
        <dbReference type="SAM" id="MobiDB-lite"/>
    </source>
</evidence>
<evidence type="ECO:0000313" key="6">
    <source>
        <dbReference type="Proteomes" id="UP001168821"/>
    </source>
</evidence>
<feature type="compositionally biased region" description="Low complexity" evidence="3">
    <location>
        <begin position="119"/>
        <end position="129"/>
    </location>
</feature>
<feature type="region of interest" description="Disordered" evidence="3">
    <location>
        <begin position="180"/>
        <end position="277"/>
    </location>
</feature>
<keyword evidence="1 2" id="KW-0694">RNA-binding</keyword>
<feature type="compositionally biased region" description="Basic and acidic residues" evidence="3">
    <location>
        <begin position="236"/>
        <end position="245"/>
    </location>
</feature>
<comment type="caution">
    <text evidence="5">The sequence shown here is derived from an EMBL/GenBank/DDBJ whole genome shotgun (WGS) entry which is preliminary data.</text>
</comment>
<dbReference type="Gene3D" id="3.30.70.330">
    <property type="match status" value="1"/>
</dbReference>
<organism evidence="5 6">
    <name type="scientific">Zophobas morio</name>
    <dbReference type="NCBI Taxonomy" id="2755281"/>
    <lineage>
        <taxon>Eukaryota</taxon>
        <taxon>Metazoa</taxon>
        <taxon>Ecdysozoa</taxon>
        <taxon>Arthropoda</taxon>
        <taxon>Hexapoda</taxon>
        <taxon>Insecta</taxon>
        <taxon>Pterygota</taxon>
        <taxon>Neoptera</taxon>
        <taxon>Endopterygota</taxon>
        <taxon>Coleoptera</taxon>
        <taxon>Polyphaga</taxon>
        <taxon>Cucujiformia</taxon>
        <taxon>Tenebrionidae</taxon>
        <taxon>Zophobas</taxon>
    </lineage>
</organism>
<dbReference type="Proteomes" id="UP001168821">
    <property type="component" value="Unassembled WGS sequence"/>
</dbReference>
<dbReference type="InterPro" id="IPR000504">
    <property type="entry name" value="RRM_dom"/>
</dbReference>
<accession>A0AA38MJZ7</accession>
<gene>
    <name evidence="5" type="ORF">Zmor_010827</name>
</gene>
<feature type="compositionally biased region" description="Gly residues" evidence="3">
    <location>
        <begin position="184"/>
        <end position="215"/>
    </location>
</feature>
<dbReference type="AlphaFoldDB" id="A0AA38MJZ7"/>
<protein>
    <recommendedName>
        <fullName evidence="4">RRM domain-containing protein</fullName>
    </recommendedName>
</protein>
<sequence length="277" mass="29918">MIIIVFALPVATAFTTYLSITNFVVIHILAGDKFGSDATRGPITVRPGPGSEFIFIQRYVIGRSQLDGLSILSGFAFKTQTPKQPSIRLHCVLKNHRKSPLTDASNLETWANGKMSEAQGSTSGGSQTPSRKKTSKQSSKSFAFIEFINHSDAETACDNLNGTDFLGSKLRVEIARGKARRGGFRGGRGRGGPPFRGGGYGGDRGFRGSRGGRPGGRFDPYGGRRNDGNRSYGGRDFNRRSDGFGRDSYGGRGGGGRRFDNDSRFRSRSPAGAPQRH</sequence>
<dbReference type="GO" id="GO:0003723">
    <property type="term" value="F:RNA binding"/>
    <property type="evidence" value="ECO:0007669"/>
    <property type="project" value="UniProtKB-UniRule"/>
</dbReference>
<feature type="domain" description="RRM" evidence="4">
    <location>
        <begin position="139"/>
        <end position="177"/>
    </location>
</feature>
<evidence type="ECO:0000256" key="1">
    <source>
        <dbReference type="ARBA" id="ARBA00022884"/>
    </source>
</evidence>
<dbReference type="PROSITE" id="PS50102">
    <property type="entry name" value="RRM"/>
    <property type="match status" value="1"/>
</dbReference>
<proteinExistence type="predicted"/>
<evidence type="ECO:0000313" key="5">
    <source>
        <dbReference type="EMBL" id="KAJ3659121.1"/>
    </source>
</evidence>
<feature type="region of interest" description="Disordered" evidence="3">
    <location>
        <begin position="115"/>
        <end position="138"/>
    </location>
</feature>
<name>A0AA38MJZ7_9CUCU</name>
<dbReference type="InterPro" id="IPR012677">
    <property type="entry name" value="Nucleotide-bd_a/b_plait_sf"/>
</dbReference>
<dbReference type="Pfam" id="PF00076">
    <property type="entry name" value="RRM_1"/>
    <property type="match status" value="1"/>
</dbReference>
<dbReference type="EMBL" id="JALNTZ010000003">
    <property type="protein sequence ID" value="KAJ3659121.1"/>
    <property type="molecule type" value="Genomic_DNA"/>
</dbReference>
<dbReference type="InterPro" id="IPR035979">
    <property type="entry name" value="RBD_domain_sf"/>
</dbReference>
<reference evidence="5" key="1">
    <citation type="journal article" date="2023" name="G3 (Bethesda)">
        <title>Whole genome assemblies of Zophobas morio and Tenebrio molitor.</title>
        <authorList>
            <person name="Kaur S."/>
            <person name="Stinson S.A."/>
            <person name="diCenzo G.C."/>
        </authorList>
    </citation>
    <scope>NUCLEOTIDE SEQUENCE</scope>
    <source>
        <strain evidence="5">QUZm001</strain>
    </source>
</reference>